<dbReference type="Pfam" id="PF01208">
    <property type="entry name" value="URO-D"/>
    <property type="match status" value="1"/>
</dbReference>
<dbReference type="PANTHER" id="PTHR47099:SF1">
    <property type="entry name" value="METHYLCOBAMIDE:COM METHYLTRANSFERASE MTBA"/>
    <property type="match status" value="1"/>
</dbReference>
<proteinExistence type="predicted"/>
<dbReference type="InterPro" id="IPR000257">
    <property type="entry name" value="Uroporphyrinogen_deCOase"/>
</dbReference>
<sequence>MNITSKDRLLRSLNHQESDRISIDFGSTSVTGIHCRIVEELRRYYGLEKRPVRIIEPFQMLGEVDEELQKIMSVDTAGVFGRLDMFSIDETQLHEQITPWGQHVLMAKEIDLTPDKDGNVYIYPEGDRSIAPSAVMPANCFFINAIERGTEVDDESLAAADNLEEFGHISEADLDYYAQAVDQAATTGKAVVASFGGTALGDIAFVPGMGLKQPKGIRSVAEWYMSTIMRPDYIQEIFERQIDLAIENYRLLWERLGDKVDVVFTCGTDFGTQNSQFCSNETFSELWLPYYKRMNDWIHQHTSWKVFKHCCGSIVPIIPLMIEAGFDILNPVQINAKDMDPQRLKNEFGRYLTFWGGGIDTQRILPSASPAEVKEHVLRQCEIFGRDGGFVFNSVHNIQANVPVANVVAMIEALNTL</sequence>
<protein>
    <recommendedName>
        <fullName evidence="1">Uroporphyrinogen decarboxylase (URO-D) domain-containing protein</fullName>
    </recommendedName>
</protein>
<dbReference type="InterPro" id="IPR038071">
    <property type="entry name" value="UROD/MetE-like_sf"/>
</dbReference>
<gene>
    <name evidence="2" type="ORF">EZS27_009644</name>
</gene>
<dbReference type="AlphaFoldDB" id="A0A5J4SBH8"/>
<evidence type="ECO:0000259" key="1">
    <source>
        <dbReference type="Pfam" id="PF01208"/>
    </source>
</evidence>
<dbReference type="GO" id="GO:0004853">
    <property type="term" value="F:uroporphyrinogen decarboxylase activity"/>
    <property type="evidence" value="ECO:0007669"/>
    <property type="project" value="InterPro"/>
</dbReference>
<organism evidence="2">
    <name type="scientific">termite gut metagenome</name>
    <dbReference type="NCBI Taxonomy" id="433724"/>
    <lineage>
        <taxon>unclassified sequences</taxon>
        <taxon>metagenomes</taxon>
        <taxon>organismal metagenomes</taxon>
    </lineage>
</organism>
<dbReference type="PANTHER" id="PTHR47099">
    <property type="entry name" value="METHYLCOBAMIDE:COM METHYLTRANSFERASE MTBA"/>
    <property type="match status" value="1"/>
</dbReference>
<accession>A0A5J4SBH8</accession>
<name>A0A5J4SBH8_9ZZZZ</name>
<feature type="domain" description="Uroporphyrinogen decarboxylase (URO-D)" evidence="1">
    <location>
        <begin position="222"/>
        <end position="415"/>
    </location>
</feature>
<comment type="caution">
    <text evidence="2">The sequence shown here is derived from an EMBL/GenBank/DDBJ whole genome shotgun (WGS) entry which is preliminary data.</text>
</comment>
<dbReference type="InterPro" id="IPR052024">
    <property type="entry name" value="Methanogen_methyltrans"/>
</dbReference>
<dbReference type="EMBL" id="SNRY01000315">
    <property type="protein sequence ID" value="KAA6342611.1"/>
    <property type="molecule type" value="Genomic_DNA"/>
</dbReference>
<dbReference type="Gene3D" id="3.20.20.210">
    <property type="match status" value="1"/>
</dbReference>
<dbReference type="GO" id="GO:0006779">
    <property type="term" value="P:porphyrin-containing compound biosynthetic process"/>
    <property type="evidence" value="ECO:0007669"/>
    <property type="project" value="InterPro"/>
</dbReference>
<dbReference type="SUPFAM" id="SSF51726">
    <property type="entry name" value="UROD/MetE-like"/>
    <property type="match status" value="1"/>
</dbReference>
<evidence type="ECO:0000313" key="2">
    <source>
        <dbReference type="EMBL" id="KAA6342611.1"/>
    </source>
</evidence>
<reference evidence="2" key="1">
    <citation type="submission" date="2019-03" db="EMBL/GenBank/DDBJ databases">
        <title>Single cell metagenomics reveals metabolic interactions within the superorganism composed of flagellate Streblomastix strix and complex community of Bacteroidetes bacteria on its surface.</title>
        <authorList>
            <person name="Treitli S.C."/>
            <person name="Kolisko M."/>
            <person name="Husnik F."/>
            <person name="Keeling P."/>
            <person name="Hampl V."/>
        </authorList>
    </citation>
    <scope>NUCLEOTIDE SEQUENCE</scope>
    <source>
        <strain evidence="2">STM</strain>
    </source>
</reference>